<comment type="caution">
    <text evidence="1">The sequence shown here is derived from an EMBL/GenBank/DDBJ whole genome shotgun (WGS) entry which is preliminary data.</text>
</comment>
<gene>
    <name evidence="1" type="ORF">A7U60_g3364</name>
</gene>
<accession>A0A9Q5I0V9</accession>
<reference evidence="1" key="1">
    <citation type="submission" date="2016-06" db="EMBL/GenBank/DDBJ databases">
        <title>Draft Genome sequence of the fungus Inonotus baumii.</title>
        <authorList>
            <person name="Zhu H."/>
            <person name="Lin W."/>
        </authorList>
    </citation>
    <scope>NUCLEOTIDE SEQUENCE</scope>
    <source>
        <strain evidence="1">821</strain>
    </source>
</reference>
<dbReference type="OrthoDB" id="3335358at2759"/>
<proteinExistence type="predicted"/>
<dbReference type="InterPro" id="IPR009297">
    <property type="entry name" value="DUF952"/>
</dbReference>
<dbReference type="SUPFAM" id="SSF56399">
    <property type="entry name" value="ADP-ribosylation"/>
    <property type="match status" value="1"/>
</dbReference>
<dbReference type="AlphaFoldDB" id="A0A9Q5I0V9"/>
<evidence type="ECO:0000313" key="2">
    <source>
        <dbReference type="Proteomes" id="UP000757232"/>
    </source>
</evidence>
<dbReference type="EMBL" id="LNZH02000155">
    <property type="protein sequence ID" value="OCB89474.1"/>
    <property type="molecule type" value="Genomic_DNA"/>
</dbReference>
<organism evidence="1 2">
    <name type="scientific">Sanghuangporus baumii</name>
    <name type="common">Phellinus baumii</name>
    <dbReference type="NCBI Taxonomy" id="108892"/>
    <lineage>
        <taxon>Eukaryota</taxon>
        <taxon>Fungi</taxon>
        <taxon>Dikarya</taxon>
        <taxon>Basidiomycota</taxon>
        <taxon>Agaricomycotina</taxon>
        <taxon>Agaricomycetes</taxon>
        <taxon>Hymenochaetales</taxon>
        <taxon>Hymenochaetaceae</taxon>
        <taxon>Sanghuangporus</taxon>
    </lineage>
</organism>
<evidence type="ECO:0000313" key="1">
    <source>
        <dbReference type="EMBL" id="OCB89474.1"/>
    </source>
</evidence>
<dbReference type="PANTHER" id="PTHR34129:SF1">
    <property type="entry name" value="DUF952 DOMAIN-CONTAINING PROTEIN"/>
    <property type="match status" value="1"/>
</dbReference>
<protein>
    <submittedName>
        <fullName evidence="1">Uncharacterized protein</fullName>
    </submittedName>
</protein>
<dbReference type="Proteomes" id="UP000757232">
    <property type="component" value="Unassembled WGS sequence"/>
</dbReference>
<name>A0A9Q5I0V9_SANBA</name>
<dbReference type="PANTHER" id="PTHR34129">
    <property type="entry name" value="BLR1139 PROTEIN"/>
    <property type="match status" value="1"/>
</dbReference>
<dbReference type="Pfam" id="PF06108">
    <property type="entry name" value="DUF952"/>
    <property type="match status" value="1"/>
</dbReference>
<dbReference type="Gene3D" id="3.20.170.20">
    <property type="entry name" value="Protein of unknown function DUF952"/>
    <property type="match status" value="1"/>
</dbReference>
<keyword evidence="2" id="KW-1185">Reference proteome</keyword>
<sequence>MTRMSDSSGPTYIYKLVPSSAPDPPFDELPERLPVSDLDKNSGFIHLSTARQVPGTLKFFFADDPKVYVLRLRYDAMISQIRWEDPKAEVCGPRGDEGMFPHLYNGLNLGRDEIEGVYIIEKTSCEGDSGGNWDEALKKADSWLVY</sequence>